<name>A0A0C2H1B7_9BILA</name>
<keyword evidence="3" id="KW-1185">Reference proteome</keyword>
<feature type="coiled-coil region" evidence="1">
    <location>
        <begin position="4"/>
        <end position="31"/>
    </location>
</feature>
<evidence type="ECO:0000313" key="3">
    <source>
        <dbReference type="Proteomes" id="UP000054047"/>
    </source>
</evidence>
<proteinExistence type="predicted"/>
<dbReference type="AlphaFoldDB" id="A0A0C2H1B7"/>
<sequence>AADLRSEREKRRALETELSELKQTLVKSDNQKVIALATKIEQLNTQQAMINERCNVLHKKAVAGGDTEAYAVKMKMKKSVSLFADSKDHWMSIANLKA</sequence>
<organism evidence="2 3">
    <name type="scientific">Ancylostoma duodenale</name>
    <dbReference type="NCBI Taxonomy" id="51022"/>
    <lineage>
        <taxon>Eukaryota</taxon>
        <taxon>Metazoa</taxon>
        <taxon>Ecdysozoa</taxon>
        <taxon>Nematoda</taxon>
        <taxon>Chromadorea</taxon>
        <taxon>Rhabditida</taxon>
        <taxon>Rhabditina</taxon>
        <taxon>Rhabditomorpha</taxon>
        <taxon>Strongyloidea</taxon>
        <taxon>Ancylostomatidae</taxon>
        <taxon>Ancylostomatinae</taxon>
        <taxon>Ancylostoma</taxon>
    </lineage>
</organism>
<evidence type="ECO:0000313" key="2">
    <source>
        <dbReference type="EMBL" id="KIH63206.1"/>
    </source>
</evidence>
<evidence type="ECO:0000256" key="1">
    <source>
        <dbReference type="SAM" id="Coils"/>
    </source>
</evidence>
<dbReference type="Proteomes" id="UP000054047">
    <property type="component" value="Unassembled WGS sequence"/>
</dbReference>
<feature type="non-terminal residue" evidence="2">
    <location>
        <position position="1"/>
    </location>
</feature>
<dbReference type="EMBL" id="KN728815">
    <property type="protein sequence ID" value="KIH63206.1"/>
    <property type="molecule type" value="Genomic_DNA"/>
</dbReference>
<dbReference type="OrthoDB" id="5868967at2759"/>
<protein>
    <submittedName>
        <fullName evidence="2">Uncharacterized protein</fullName>
    </submittedName>
</protein>
<accession>A0A0C2H1B7</accession>
<gene>
    <name evidence="2" type="ORF">ANCDUO_06499</name>
</gene>
<keyword evidence="1" id="KW-0175">Coiled coil</keyword>
<reference evidence="2 3" key="1">
    <citation type="submission" date="2013-12" db="EMBL/GenBank/DDBJ databases">
        <title>Draft genome of the parsitic nematode Ancylostoma duodenale.</title>
        <authorList>
            <person name="Mitreva M."/>
        </authorList>
    </citation>
    <scope>NUCLEOTIDE SEQUENCE [LARGE SCALE GENOMIC DNA]</scope>
    <source>
        <strain evidence="2 3">Zhejiang</strain>
    </source>
</reference>